<evidence type="ECO:0000256" key="4">
    <source>
        <dbReference type="ARBA" id="ARBA00022807"/>
    </source>
</evidence>
<dbReference type="EMBL" id="JACCJB010000002">
    <property type="protein sequence ID" value="KAF6230200.1"/>
    <property type="molecule type" value="Genomic_DNA"/>
</dbReference>
<keyword evidence="4 5" id="KW-0788">Thiol protease</keyword>
<dbReference type="Gene3D" id="3.90.70.10">
    <property type="entry name" value="Cysteine proteinases"/>
    <property type="match status" value="1"/>
</dbReference>
<reference evidence="7 8" key="1">
    <citation type="journal article" date="2020" name="Genomics">
        <title>Complete, high-quality genomes from long-read metagenomic sequencing of two wolf lichen thalli reveals enigmatic genome architecture.</title>
        <authorList>
            <person name="McKenzie S.K."/>
            <person name="Walston R.F."/>
            <person name="Allen J.L."/>
        </authorList>
    </citation>
    <scope>NUCLEOTIDE SEQUENCE [LARGE SCALE GENOMIC DNA]</scope>
    <source>
        <strain evidence="7">WasteWater1</strain>
    </source>
</reference>
<dbReference type="Proteomes" id="UP000593566">
    <property type="component" value="Unassembled WGS sequence"/>
</dbReference>
<dbReference type="InterPro" id="IPR022683">
    <property type="entry name" value="Calpain_III"/>
</dbReference>
<keyword evidence="8" id="KW-1185">Reference proteome</keyword>
<dbReference type="SUPFAM" id="SSF49758">
    <property type="entry name" value="Calpain large subunit, middle domain (domain III)"/>
    <property type="match status" value="2"/>
</dbReference>
<comment type="caution">
    <text evidence="7">The sequence shown here is derived from an EMBL/GenBank/DDBJ whole genome shotgun (WGS) entry which is preliminary data.</text>
</comment>
<evidence type="ECO:0000256" key="3">
    <source>
        <dbReference type="ARBA" id="ARBA00022801"/>
    </source>
</evidence>
<keyword evidence="2 5" id="KW-0645">Protease</keyword>
<dbReference type="PROSITE" id="PS50203">
    <property type="entry name" value="CALPAIN_CAT"/>
    <property type="match status" value="1"/>
</dbReference>
<dbReference type="AlphaFoldDB" id="A0A8H6FKI1"/>
<dbReference type="Gene3D" id="2.60.120.380">
    <property type="match status" value="1"/>
</dbReference>
<protein>
    <recommendedName>
        <fullName evidence="6">Calpain catalytic domain-containing protein</fullName>
    </recommendedName>
</protein>
<dbReference type="CDD" id="cd00044">
    <property type="entry name" value="CysPc"/>
    <property type="match status" value="1"/>
</dbReference>
<dbReference type="InterPro" id="IPR036213">
    <property type="entry name" value="Calpain_III_sf"/>
</dbReference>
<name>A0A8H6FKI1_9LECA</name>
<dbReference type="InterPro" id="IPR038765">
    <property type="entry name" value="Papain-like_cys_pep_sf"/>
</dbReference>
<dbReference type="SUPFAM" id="SSF54001">
    <property type="entry name" value="Cysteine proteinases"/>
    <property type="match status" value="1"/>
</dbReference>
<feature type="active site" evidence="5">
    <location>
        <position position="331"/>
    </location>
</feature>
<evidence type="ECO:0000313" key="7">
    <source>
        <dbReference type="EMBL" id="KAF6230200.1"/>
    </source>
</evidence>
<evidence type="ECO:0000256" key="1">
    <source>
        <dbReference type="ARBA" id="ARBA00010193"/>
    </source>
</evidence>
<keyword evidence="3 5" id="KW-0378">Hydrolase</keyword>
<dbReference type="GO" id="GO:0006508">
    <property type="term" value="P:proteolysis"/>
    <property type="evidence" value="ECO:0007669"/>
    <property type="project" value="UniProtKB-KW"/>
</dbReference>
<evidence type="ECO:0000256" key="5">
    <source>
        <dbReference type="PROSITE-ProRule" id="PRU00239"/>
    </source>
</evidence>
<proteinExistence type="inferred from homology"/>
<dbReference type="SMART" id="SM00720">
    <property type="entry name" value="calpain_III"/>
    <property type="match status" value="1"/>
</dbReference>
<accession>A0A8H6FKI1</accession>
<evidence type="ECO:0000259" key="6">
    <source>
        <dbReference type="PROSITE" id="PS50203"/>
    </source>
</evidence>
<organism evidence="7 8">
    <name type="scientific">Letharia lupina</name>
    <dbReference type="NCBI Taxonomy" id="560253"/>
    <lineage>
        <taxon>Eukaryota</taxon>
        <taxon>Fungi</taxon>
        <taxon>Dikarya</taxon>
        <taxon>Ascomycota</taxon>
        <taxon>Pezizomycotina</taxon>
        <taxon>Lecanoromycetes</taxon>
        <taxon>OSLEUM clade</taxon>
        <taxon>Lecanoromycetidae</taxon>
        <taxon>Lecanorales</taxon>
        <taxon>Lecanorineae</taxon>
        <taxon>Parmeliaceae</taxon>
        <taxon>Letharia</taxon>
    </lineage>
</organism>
<dbReference type="InterPro" id="IPR001300">
    <property type="entry name" value="Peptidase_C2_calpain_cat"/>
</dbReference>
<evidence type="ECO:0000313" key="8">
    <source>
        <dbReference type="Proteomes" id="UP000593566"/>
    </source>
</evidence>
<dbReference type="GO" id="GO:0004198">
    <property type="term" value="F:calcium-dependent cysteine-type endopeptidase activity"/>
    <property type="evidence" value="ECO:0007669"/>
    <property type="project" value="InterPro"/>
</dbReference>
<dbReference type="InterPro" id="IPR051297">
    <property type="entry name" value="PalB/RIM13"/>
</dbReference>
<dbReference type="Pfam" id="PF25435">
    <property type="entry name" value="PalB_C"/>
    <property type="match status" value="1"/>
</dbReference>
<feature type="active site" evidence="5">
    <location>
        <position position="138"/>
    </location>
</feature>
<dbReference type="PANTHER" id="PTHR46143">
    <property type="entry name" value="CALPAIN-7"/>
    <property type="match status" value="1"/>
</dbReference>
<dbReference type="RefSeq" id="XP_037157457.1">
    <property type="nucleotide sequence ID" value="XM_037295456.1"/>
</dbReference>
<dbReference type="PANTHER" id="PTHR46143:SF1">
    <property type="entry name" value="CALPAIN-7"/>
    <property type="match status" value="1"/>
</dbReference>
<dbReference type="GeneID" id="59332947"/>
<feature type="active site" evidence="5">
    <location>
        <position position="311"/>
    </location>
</feature>
<gene>
    <name evidence="7" type="ORF">HO133_004539</name>
</gene>
<feature type="domain" description="Calpain catalytic" evidence="6">
    <location>
        <begin position="102"/>
        <end position="400"/>
    </location>
</feature>
<dbReference type="SMART" id="SM00230">
    <property type="entry name" value="CysPc"/>
    <property type="match status" value="1"/>
</dbReference>
<dbReference type="Pfam" id="PF00648">
    <property type="entry name" value="Peptidase_C2"/>
    <property type="match status" value="1"/>
</dbReference>
<comment type="similarity">
    <text evidence="1">Belongs to the peptidase C2 family. PalB/RIM13 subfamily.</text>
</comment>
<sequence length="819" mass="90971">MTDPTKLVASRLEGLSQQEQRSVRRCVKKANELKEPISEGRELTTREKIIILEASKLHGSRFLPWTSPPTSSDFEQLSGQPYFIDNVEFPLSAVQLEVFDAWRRPRELLGQFHSTSAWYPTTLAHCRVDLVQDITTDCSVVASLCAVTARKERGNTDIITRNIYPYDGSLKQPMISPNGKYVVRLHFNGCPRSVIIDDRLPVSRTSRVLHVTDRNNPGLLWPALVEKAYLKVRGGYDFPGSNSGTDLCVLTGWIPEQIFLQSPYTASDDIARNALWRRTFSAFNYGDVLITLGTGKLTSNEEEGLGLVGEHDYAVIDMKELEGQQLFLVKNPWSEGTIWKGHIYRGNVMKEDAKGFQDLCINEMPTTSTVDTEPLAPGTFWMGLNDIFQSFESMYLNWNPCLFSHREDTHFKWNLAAFSSPEGSFVSNPQYEVRSSVGGTVWVLLSRHFNSRIDKSDKDPSLSVNGDTLENGFISLYAYDSDGERVFSSDGAAVHGPYVDSPNTLLKLELPARRAYTVVVSGQGLPRSVNTFTLSAFSLESLSLVEAQDRYTHTVLQHGVWTTSTAGGNASSSSYHTNPQFSLRLAVTSNVAILLENFSERYPVHVKLVWANGKQICSIKTRDIVGDSGEYRKGYAFAEIRDVQAGVYTAVCSTFEQGQLGRFTLRVSSMSACAVHRIPVVTAGRFVTKVQSAFAPGSECLSAPLSSHRLNRISVSARSRAEVSSSNKNIKAFLKLGVHYGQPPSKRIVAVSSDDELLNGQGGIWIHDVDIEPSMCEEGGLWLVLERLKCSVLQMAECVDIEIFSDCPIKVGDWTRTVG</sequence>
<evidence type="ECO:0000256" key="2">
    <source>
        <dbReference type="ARBA" id="ARBA00022670"/>
    </source>
</evidence>